<keyword evidence="2" id="KW-0808">Transferase</keyword>
<dbReference type="Proteomes" id="UP000601768">
    <property type="component" value="Unassembled WGS sequence"/>
</dbReference>
<proteinExistence type="predicted"/>
<evidence type="ECO:0000313" key="2">
    <source>
        <dbReference type="EMBL" id="MBC3764949.1"/>
    </source>
</evidence>
<comment type="caution">
    <text evidence="2">The sequence shown here is derived from an EMBL/GenBank/DDBJ whole genome shotgun (WGS) entry which is preliminary data.</text>
</comment>
<dbReference type="GO" id="GO:0016740">
    <property type="term" value="F:transferase activity"/>
    <property type="evidence" value="ECO:0007669"/>
    <property type="project" value="UniProtKB-KW"/>
</dbReference>
<dbReference type="Pfam" id="PF04230">
    <property type="entry name" value="PS_pyruv_trans"/>
    <property type="match status" value="1"/>
</dbReference>
<gene>
    <name evidence="2" type="ORF">H8B19_03610</name>
</gene>
<dbReference type="InterPro" id="IPR007345">
    <property type="entry name" value="Polysacch_pyruvyl_Trfase"/>
</dbReference>
<evidence type="ECO:0000313" key="3">
    <source>
        <dbReference type="Proteomes" id="UP000601768"/>
    </source>
</evidence>
<dbReference type="RefSeq" id="WP_186505415.1">
    <property type="nucleotide sequence ID" value="NZ_JACNEP010000002.1"/>
</dbReference>
<feature type="domain" description="Polysaccharide pyruvyl transferase" evidence="1">
    <location>
        <begin position="19"/>
        <end position="319"/>
    </location>
</feature>
<protein>
    <submittedName>
        <fullName evidence="2">Polysaccharide pyruvyl transferase family protein</fullName>
    </submittedName>
</protein>
<sequence>MTNPSPKDVYLLSASDRFNYGDLLFPLVAKHELAKLGNYTFHNIATIDSDLTEVGAMPTQGFKTLLNPENIAKDSTLIIAGGQVLNADWARLVSYLDPLYYDLYEAFKGDRLENILKLHFGNGEVSLPFMPASPNILENMKIAYHAVGGGIPKSKALRDEVAPSFKQAGYLSVRETDAQRAIKNNFGLNASLVPDSVMVLSDMQPKHTLPKSLNKPYACAQFGFHKSEGKQKTILNQLRRIYRHQKLAIGLLSIGNCPGHDDQLMVDWIKKHADFPVHVLPCDTLDQITSAIANAAVYIGTSLHGVIVSMSYGNPFVPVNKAVKKVQAYTMTWAPEYLKGCVPFFQIAEATKLRMEAYKGYDDIVLKQKQMVRESFLKLHHVIEL</sequence>
<accession>A0A8J6LW06</accession>
<evidence type="ECO:0000259" key="1">
    <source>
        <dbReference type="Pfam" id="PF04230"/>
    </source>
</evidence>
<reference evidence="2" key="1">
    <citation type="journal article" date="2018" name="Int. J. Syst. Evol. Microbiol.">
        <title>Neptunicella marina gen. nov., sp. nov., isolated from surface seawater.</title>
        <authorList>
            <person name="Liu X."/>
            <person name="Lai Q."/>
            <person name="Du Y."/>
            <person name="Zhang X."/>
            <person name="Liu Z."/>
            <person name="Sun F."/>
            <person name="Shao Z."/>
        </authorList>
    </citation>
    <scope>NUCLEOTIDE SEQUENCE</scope>
    <source>
        <strain evidence="2">S27-2</strain>
    </source>
</reference>
<reference evidence="2" key="2">
    <citation type="submission" date="2020-08" db="EMBL/GenBank/DDBJ databases">
        <authorList>
            <person name="Lai Q."/>
        </authorList>
    </citation>
    <scope>NUCLEOTIDE SEQUENCE</scope>
    <source>
        <strain evidence="2">S27-2</strain>
    </source>
</reference>
<name>A0A8J6LW06_9ALTE</name>
<dbReference type="AlphaFoldDB" id="A0A8J6LW06"/>
<organism evidence="2 3">
    <name type="scientific">Neptunicella marina</name>
    <dbReference type="NCBI Taxonomy" id="2125989"/>
    <lineage>
        <taxon>Bacteria</taxon>
        <taxon>Pseudomonadati</taxon>
        <taxon>Pseudomonadota</taxon>
        <taxon>Gammaproteobacteria</taxon>
        <taxon>Alteromonadales</taxon>
        <taxon>Alteromonadaceae</taxon>
        <taxon>Neptunicella</taxon>
    </lineage>
</organism>
<dbReference type="EMBL" id="JACNEP010000002">
    <property type="protein sequence ID" value="MBC3764949.1"/>
    <property type="molecule type" value="Genomic_DNA"/>
</dbReference>
<keyword evidence="3" id="KW-1185">Reference proteome</keyword>